<accession>A0AAV5QMK1</accession>
<keyword evidence="2" id="KW-0472">Membrane</keyword>
<dbReference type="Proteomes" id="UP001360560">
    <property type="component" value="Unassembled WGS sequence"/>
</dbReference>
<dbReference type="RefSeq" id="XP_064853089.1">
    <property type="nucleotide sequence ID" value="XM_064997017.1"/>
</dbReference>
<name>A0AAV5QMK1_9ASCO</name>
<feature type="compositionally biased region" description="Low complexity" evidence="1">
    <location>
        <begin position="97"/>
        <end position="115"/>
    </location>
</feature>
<comment type="caution">
    <text evidence="3">The sequence shown here is derived from an EMBL/GenBank/DDBJ whole genome shotgun (WGS) entry which is preliminary data.</text>
</comment>
<proteinExistence type="predicted"/>
<keyword evidence="4" id="KW-1185">Reference proteome</keyword>
<feature type="transmembrane region" description="Helical" evidence="2">
    <location>
        <begin position="44"/>
        <end position="65"/>
    </location>
</feature>
<feature type="region of interest" description="Disordered" evidence="1">
    <location>
        <begin position="96"/>
        <end position="115"/>
    </location>
</feature>
<keyword evidence="2" id="KW-1133">Transmembrane helix</keyword>
<protein>
    <submittedName>
        <fullName evidence="3">Uncharacterized protein</fullName>
    </submittedName>
</protein>
<dbReference type="EMBL" id="BTFZ01000011">
    <property type="protein sequence ID" value="GMM36093.1"/>
    <property type="molecule type" value="Genomic_DNA"/>
</dbReference>
<keyword evidence="2" id="KW-0812">Transmembrane</keyword>
<organism evidence="3 4">
    <name type="scientific">Saccharomycopsis crataegensis</name>
    <dbReference type="NCBI Taxonomy" id="43959"/>
    <lineage>
        <taxon>Eukaryota</taxon>
        <taxon>Fungi</taxon>
        <taxon>Dikarya</taxon>
        <taxon>Ascomycota</taxon>
        <taxon>Saccharomycotina</taxon>
        <taxon>Saccharomycetes</taxon>
        <taxon>Saccharomycopsidaceae</taxon>
        <taxon>Saccharomycopsis</taxon>
    </lineage>
</organism>
<evidence type="ECO:0000256" key="1">
    <source>
        <dbReference type="SAM" id="MobiDB-lite"/>
    </source>
</evidence>
<dbReference type="AlphaFoldDB" id="A0AAV5QMK1"/>
<reference evidence="3 4" key="1">
    <citation type="journal article" date="2023" name="Elife">
        <title>Identification of key yeast species and microbe-microbe interactions impacting larval growth of Drosophila in the wild.</title>
        <authorList>
            <person name="Mure A."/>
            <person name="Sugiura Y."/>
            <person name="Maeda R."/>
            <person name="Honda K."/>
            <person name="Sakurai N."/>
            <person name="Takahashi Y."/>
            <person name="Watada M."/>
            <person name="Katoh T."/>
            <person name="Gotoh A."/>
            <person name="Gotoh Y."/>
            <person name="Taniguchi I."/>
            <person name="Nakamura K."/>
            <person name="Hayashi T."/>
            <person name="Katayama T."/>
            <person name="Uemura T."/>
            <person name="Hattori Y."/>
        </authorList>
    </citation>
    <scope>NUCLEOTIDE SEQUENCE [LARGE SCALE GENOMIC DNA]</scope>
    <source>
        <strain evidence="3 4">SC-9</strain>
    </source>
</reference>
<evidence type="ECO:0000313" key="4">
    <source>
        <dbReference type="Proteomes" id="UP001360560"/>
    </source>
</evidence>
<evidence type="ECO:0000313" key="3">
    <source>
        <dbReference type="EMBL" id="GMM36093.1"/>
    </source>
</evidence>
<evidence type="ECO:0000256" key="2">
    <source>
        <dbReference type="SAM" id="Phobius"/>
    </source>
</evidence>
<dbReference type="GeneID" id="90074068"/>
<sequence>MSIILPYHYSKVSQKEKKPLSSEDLEELSIYKEITNTRQKNSILFAKILFVMILCCTVLGVSYLASFDSLESSDETNETIPFNQTIQYLNATTTRNSSSLSYTPSSSSSSLTTTTTVLSSPSQDNAIYFPPYYQNALNKIHIIEKIE</sequence>
<gene>
    <name evidence="3" type="ORF">DASC09_034180</name>
</gene>